<proteinExistence type="predicted"/>
<accession>A0A0C9WV53</accession>
<dbReference type="OrthoDB" id="3200752at2759"/>
<dbReference type="EMBL" id="KN838906">
    <property type="protein sequence ID" value="KIJ92473.1"/>
    <property type="molecule type" value="Genomic_DNA"/>
</dbReference>
<name>A0A0C9WV53_9AGAR</name>
<evidence type="ECO:0000313" key="1">
    <source>
        <dbReference type="EMBL" id="KIJ92473.1"/>
    </source>
</evidence>
<dbReference type="HOGENOM" id="CLU_039070_4_2_1"/>
<reference evidence="2" key="2">
    <citation type="submission" date="2015-01" db="EMBL/GenBank/DDBJ databases">
        <title>Evolutionary Origins and Diversification of the Mycorrhizal Mutualists.</title>
        <authorList>
            <consortium name="DOE Joint Genome Institute"/>
            <consortium name="Mycorrhizal Genomics Consortium"/>
            <person name="Kohler A."/>
            <person name="Kuo A."/>
            <person name="Nagy L.G."/>
            <person name="Floudas D."/>
            <person name="Copeland A."/>
            <person name="Barry K.W."/>
            <person name="Cichocki N."/>
            <person name="Veneault-Fourrey C."/>
            <person name="LaButti K."/>
            <person name="Lindquist E.A."/>
            <person name="Lipzen A."/>
            <person name="Lundell T."/>
            <person name="Morin E."/>
            <person name="Murat C."/>
            <person name="Riley R."/>
            <person name="Ohm R."/>
            <person name="Sun H."/>
            <person name="Tunlid A."/>
            <person name="Henrissat B."/>
            <person name="Grigoriev I.V."/>
            <person name="Hibbett D.S."/>
            <person name="Martin F."/>
        </authorList>
    </citation>
    <scope>NUCLEOTIDE SEQUENCE [LARGE SCALE GENOMIC DNA]</scope>
    <source>
        <strain evidence="2">LaAM-08-1</strain>
    </source>
</reference>
<organism evidence="1 2">
    <name type="scientific">Laccaria amethystina LaAM-08-1</name>
    <dbReference type="NCBI Taxonomy" id="1095629"/>
    <lineage>
        <taxon>Eukaryota</taxon>
        <taxon>Fungi</taxon>
        <taxon>Dikarya</taxon>
        <taxon>Basidiomycota</taxon>
        <taxon>Agaricomycotina</taxon>
        <taxon>Agaricomycetes</taxon>
        <taxon>Agaricomycetidae</taxon>
        <taxon>Agaricales</taxon>
        <taxon>Agaricineae</taxon>
        <taxon>Hydnangiaceae</taxon>
        <taxon>Laccaria</taxon>
    </lineage>
</organism>
<sequence>MENHLTALEHVTDDVSTYIAGRLRHTLFDLPNDYPPDTMSPTLVTHCERAVAVIAEAWRNPPIIVNWEVHDYIATIGKNPTGTSFLIEAAISEKFPPAFPDYIDVVEGSPARINDCMSHIFGWYLPGIISEDLQAHVRTALELLHPLLKIPENSSGNWRSDPKYFRNKYLSKYPPSVVNLVPLWYQAGHTHDGSPLETSAALKEANGQGEHFLREIIEFQAIIRGIMSVIHPEQHFDGRGALLRHLRPRMARTSHEECFEHVMKVWGTAFTGLSGWSECGLDDLIINIAAHHDHDIRVELPGIGIRFRYGSGTALAILGKAIRHGVSATDVDRYCLAFFMRQAVSERLGIPHEVMMSEKVFKKWLSLDEPERVQAMLRMQAGGFLSPLDY</sequence>
<dbReference type="AlphaFoldDB" id="A0A0C9WV53"/>
<gene>
    <name evidence="1" type="ORF">K443DRAFT_135284</name>
</gene>
<keyword evidence="2" id="KW-1185">Reference proteome</keyword>
<protein>
    <submittedName>
        <fullName evidence="1">Uncharacterized protein</fullName>
    </submittedName>
</protein>
<reference evidence="1 2" key="1">
    <citation type="submission" date="2014-04" db="EMBL/GenBank/DDBJ databases">
        <authorList>
            <consortium name="DOE Joint Genome Institute"/>
            <person name="Kuo A."/>
            <person name="Kohler A."/>
            <person name="Nagy L.G."/>
            <person name="Floudas D."/>
            <person name="Copeland A."/>
            <person name="Barry K.W."/>
            <person name="Cichocki N."/>
            <person name="Veneault-Fourrey C."/>
            <person name="LaButti K."/>
            <person name="Lindquist E.A."/>
            <person name="Lipzen A."/>
            <person name="Lundell T."/>
            <person name="Morin E."/>
            <person name="Murat C."/>
            <person name="Sun H."/>
            <person name="Tunlid A."/>
            <person name="Henrissat B."/>
            <person name="Grigoriev I.V."/>
            <person name="Hibbett D.S."/>
            <person name="Martin F."/>
            <person name="Nordberg H.P."/>
            <person name="Cantor M.N."/>
            <person name="Hua S.X."/>
        </authorList>
    </citation>
    <scope>NUCLEOTIDE SEQUENCE [LARGE SCALE GENOMIC DNA]</scope>
    <source>
        <strain evidence="1 2">LaAM-08-1</strain>
    </source>
</reference>
<evidence type="ECO:0000313" key="2">
    <source>
        <dbReference type="Proteomes" id="UP000054477"/>
    </source>
</evidence>
<dbReference type="Proteomes" id="UP000054477">
    <property type="component" value="Unassembled WGS sequence"/>
</dbReference>
<dbReference type="STRING" id="1095629.A0A0C9WV53"/>